<dbReference type="OMA" id="IYDIPKC"/>
<feature type="compositionally biased region" description="Low complexity" evidence="3">
    <location>
        <begin position="635"/>
        <end position="655"/>
    </location>
</feature>
<proteinExistence type="predicted"/>
<reference evidence="7" key="1">
    <citation type="submission" date="2017-02" db="UniProtKB">
        <authorList>
            <consortium name="WormBaseParasite"/>
        </authorList>
    </citation>
    <scope>IDENTIFICATION</scope>
</reference>
<organism evidence="7">
    <name type="scientific">Thelazia callipaeda</name>
    <name type="common">Oriental eyeworm</name>
    <name type="synonym">Parasitic nematode</name>
    <dbReference type="NCBI Taxonomy" id="103827"/>
    <lineage>
        <taxon>Eukaryota</taxon>
        <taxon>Metazoa</taxon>
        <taxon>Ecdysozoa</taxon>
        <taxon>Nematoda</taxon>
        <taxon>Chromadorea</taxon>
        <taxon>Rhabditida</taxon>
        <taxon>Spirurina</taxon>
        <taxon>Spiruromorpha</taxon>
        <taxon>Thelazioidea</taxon>
        <taxon>Thelaziidae</taxon>
        <taxon>Thelazia</taxon>
    </lineage>
</organism>
<dbReference type="STRING" id="103827.A0A0N5CK39"/>
<dbReference type="InterPro" id="IPR023152">
    <property type="entry name" value="RasGAP_CS"/>
</dbReference>
<gene>
    <name evidence="5" type="ORF">TCLT_LOCUS421</name>
</gene>
<feature type="coiled-coil region" evidence="2">
    <location>
        <begin position="825"/>
        <end position="859"/>
    </location>
</feature>
<feature type="domain" description="Ras-GAP" evidence="4">
    <location>
        <begin position="107"/>
        <end position="306"/>
    </location>
</feature>
<evidence type="ECO:0000313" key="6">
    <source>
        <dbReference type="Proteomes" id="UP000276776"/>
    </source>
</evidence>
<evidence type="ECO:0000256" key="2">
    <source>
        <dbReference type="SAM" id="Coils"/>
    </source>
</evidence>
<sequence>MSKNCMQSSSWWSRPFCLLRFDRNYFKFQSIFGTYYRYTVTATSDGAKLSSAVKDKSSGEVAAIRIKARYQSVQILPMQAYSDLLAFIKKHYLSLCCALEPTLSVKAKEDLATALVRIMHKLRMAKHFLCDLIMSEVDVLDNEHLMFRGNSLATKAMEAYMKLVADDYLQSTLGDFVKAMQQSEKDCEVDPLKLPNINPIALERNRHQLVINVEAAWAKITNRLEIFIMDVFPFELREIFNSLRRRLEEIGRLDLADTLISSSIFLRFLCPAILSPSLFNLVSEYPSGNAARNLTLIAKTLQTLANFTKFGGKEHYMDFMNDFVEREWDNMHKFLMKISSMPINSDVNSGENGWNISVDIGKEVSLLYSYLDELWTQEIYEQACKYDPQTAELRLILTKLRHIQMKNDVYGDSESLTFESAPSDYDNTNILRQLLKTQAFHSRLNSYNNTTKFPPHIRNTVSESHVMKKATAATHLNTSDDYVLDIALLKDSLAVRQAGLTVQKHRNGHYRNQRYFNDSTSCERQNKRNAYTALAAIPSNQERIIAFDTAPNGDNDSISQYDTSIPSNISSYSNCTTARIDHHNEDTDSDETTRITSATRLRHTRPPRKSKRRTASSTDRQQVITSCQDPIVAPSSSGYQSQNHSSSLSSSNSSSPVERTATQINHPVFHAALQTSNPTFNAHECIPSTSSSSGNFEKIPLNHNERYYVRSAPSTMLKEHLYGSFLKSPPLDKTNGGLYEIPMCSLPRTNPHCSSRNSMTTATGGISVLKSFVDISNDGSVPHSASTRCSDEDDNIIKECSIKWCFTSEQQPNNKKDWSRNGKFAFSQQEIIEQQKREIRRLMKENEELKRCVAAQKQITNNGRNTNSPMIIVDSHASEESCDSLSSSNELQISSNNNKAITHC</sequence>
<reference evidence="5 6" key="2">
    <citation type="submission" date="2018-11" db="EMBL/GenBank/DDBJ databases">
        <authorList>
            <consortium name="Pathogen Informatics"/>
        </authorList>
    </citation>
    <scope>NUCLEOTIDE SEQUENCE [LARGE SCALE GENOMIC DNA]</scope>
</reference>
<dbReference type="SUPFAM" id="SSF48350">
    <property type="entry name" value="GTPase activation domain, GAP"/>
    <property type="match status" value="1"/>
</dbReference>
<feature type="compositionally biased region" description="Polar residues" evidence="3">
    <location>
        <begin position="615"/>
        <end position="628"/>
    </location>
</feature>
<dbReference type="PANTHER" id="PTHR10194">
    <property type="entry name" value="RAS GTPASE-ACTIVATING PROTEINS"/>
    <property type="match status" value="1"/>
</dbReference>
<dbReference type="Proteomes" id="UP000276776">
    <property type="component" value="Unassembled WGS sequence"/>
</dbReference>
<dbReference type="EMBL" id="UYYF01000028">
    <property type="protein sequence ID" value="VDM95381.1"/>
    <property type="molecule type" value="Genomic_DNA"/>
</dbReference>
<dbReference type="SMART" id="SM00323">
    <property type="entry name" value="RasGAP"/>
    <property type="match status" value="1"/>
</dbReference>
<name>A0A0N5CK39_THECL</name>
<dbReference type="PROSITE" id="PS00509">
    <property type="entry name" value="RAS_GTPASE_ACTIV_1"/>
    <property type="match status" value="1"/>
</dbReference>
<keyword evidence="2" id="KW-0175">Coiled coil</keyword>
<dbReference type="Pfam" id="PF00616">
    <property type="entry name" value="RasGAP"/>
    <property type="match status" value="1"/>
</dbReference>
<evidence type="ECO:0000313" key="5">
    <source>
        <dbReference type="EMBL" id="VDM95381.1"/>
    </source>
</evidence>
<dbReference type="CDD" id="cd05136">
    <property type="entry name" value="RasGAP_DAB2IP"/>
    <property type="match status" value="1"/>
</dbReference>
<feature type="compositionally biased region" description="Basic residues" evidence="3">
    <location>
        <begin position="600"/>
        <end position="614"/>
    </location>
</feature>
<keyword evidence="1" id="KW-0343">GTPase activation</keyword>
<dbReference type="InterPro" id="IPR008936">
    <property type="entry name" value="Rho_GTPase_activation_prot"/>
</dbReference>
<feature type="region of interest" description="Disordered" evidence="3">
    <location>
        <begin position="581"/>
        <end position="659"/>
    </location>
</feature>
<accession>A0A0N5CK39</accession>
<dbReference type="Gene3D" id="1.10.506.10">
    <property type="entry name" value="GTPase Activation - p120gap, domain 1"/>
    <property type="match status" value="2"/>
</dbReference>
<dbReference type="WBParaSite" id="TCLT_0000042001-mRNA-1">
    <property type="protein sequence ID" value="TCLT_0000042001-mRNA-1"/>
    <property type="gene ID" value="TCLT_0000042001"/>
</dbReference>
<dbReference type="PROSITE" id="PS50018">
    <property type="entry name" value="RAS_GTPASE_ACTIV_2"/>
    <property type="match status" value="1"/>
</dbReference>
<keyword evidence="6" id="KW-1185">Reference proteome</keyword>
<evidence type="ECO:0000256" key="3">
    <source>
        <dbReference type="SAM" id="MobiDB-lite"/>
    </source>
</evidence>
<protein>
    <submittedName>
        <fullName evidence="7">Ras-GAP domain-containing protein</fullName>
    </submittedName>
</protein>
<evidence type="ECO:0000259" key="4">
    <source>
        <dbReference type="PROSITE" id="PS50018"/>
    </source>
</evidence>
<dbReference type="GO" id="GO:0005096">
    <property type="term" value="F:GTPase activator activity"/>
    <property type="evidence" value="ECO:0007669"/>
    <property type="project" value="UniProtKB-KW"/>
</dbReference>
<dbReference type="InterPro" id="IPR039360">
    <property type="entry name" value="Ras_GTPase"/>
</dbReference>
<dbReference type="InterPro" id="IPR001936">
    <property type="entry name" value="RasGAP_dom"/>
</dbReference>
<dbReference type="AlphaFoldDB" id="A0A0N5CK39"/>
<dbReference type="PANTHER" id="PTHR10194:SF60">
    <property type="entry name" value="RAS GTPASE-ACTIVATING PROTEIN RASKOL"/>
    <property type="match status" value="1"/>
</dbReference>
<evidence type="ECO:0000313" key="7">
    <source>
        <dbReference type="WBParaSite" id="TCLT_0000042001-mRNA-1"/>
    </source>
</evidence>
<evidence type="ECO:0000256" key="1">
    <source>
        <dbReference type="ARBA" id="ARBA00022468"/>
    </source>
</evidence>
<dbReference type="OrthoDB" id="5572587at2759"/>